<dbReference type="InParanoid" id="A0A165GSQ3"/>
<dbReference type="GO" id="GO:0140580">
    <property type="term" value="F:mitochondrion autophagosome adaptor activity"/>
    <property type="evidence" value="ECO:0007669"/>
    <property type="project" value="InterPro"/>
</dbReference>
<evidence type="ECO:0000313" key="3">
    <source>
        <dbReference type="Proteomes" id="UP000076632"/>
    </source>
</evidence>
<feature type="region of interest" description="Disordered" evidence="1">
    <location>
        <begin position="13"/>
        <end position="47"/>
    </location>
</feature>
<protein>
    <submittedName>
        <fullName evidence="2">DUF1770-domain-containing protein</fullName>
    </submittedName>
</protein>
<dbReference type="GO" id="GO:0000423">
    <property type="term" value="P:mitophagy"/>
    <property type="evidence" value="ECO:0007669"/>
    <property type="project" value="InterPro"/>
</dbReference>
<reference evidence="2 3" key="1">
    <citation type="journal article" date="2016" name="Fungal Biol.">
        <title>The genome of Xylona heveae provides a window into fungal endophytism.</title>
        <authorList>
            <person name="Gazis R."/>
            <person name="Kuo A."/>
            <person name="Riley R."/>
            <person name="LaButti K."/>
            <person name="Lipzen A."/>
            <person name="Lin J."/>
            <person name="Amirebrahimi M."/>
            <person name="Hesse C.N."/>
            <person name="Spatafora J.W."/>
            <person name="Henrissat B."/>
            <person name="Hainaut M."/>
            <person name="Grigoriev I.V."/>
            <person name="Hibbett D.S."/>
        </authorList>
    </citation>
    <scope>NUCLEOTIDE SEQUENCE [LARGE SCALE GENOMIC DNA]</scope>
    <source>
        <strain evidence="2 3">TC161</strain>
    </source>
</reference>
<dbReference type="OrthoDB" id="2430343at2759"/>
<dbReference type="RefSeq" id="XP_018188103.1">
    <property type="nucleotide sequence ID" value="XM_018332509.1"/>
</dbReference>
<dbReference type="InterPro" id="IPR013898">
    <property type="entry name" value="Atg43"/>
</dbReference>
<dbReference type="GeneID" id="28897646"/>
<accession>A0A165GSQ3</accession>
<name>A0A165GSQ3_XYLHT</name>
<evidence type="ECO:0000256" key="1">
    <source>
        <dbReference type="SAM" id="MobiDB-lite"/>
    </source>
</evidence>
<dbReference type="STRING" id="1328760.A0A165GSQ3"/>
<feature type="compositionally biased region" description="Basic and acidic residues" evidence="1">
    <location>
        <begin position="17"/>
        <end position="27"/>
    </location>
</feature>
<keyword evidence="3" id="KW-1185">Reference proteome</keyword>
<evidence type="ECO:0000313" key="2">
    <source>
        <dbReference type="EMBL" id="KZF22548.1"/>
    </source>
</evidence>
<dbReference type="OMA" id="GWRHWNR"/>
<organism evidence="2 3">
    <name type="scientific">Xylona heveae (strain CBS 132557 / TC161)</name>
    <dbReference type="NCBI Taxonomy" id="1328760"/>
    <lineage>
        <taxon>Eukaryota</taxon>
        <taxon>Fungi</taxon>
        <taxon>Dikarya</taxon>
        <taxon>Ascomycota</taxon>
        <taxon>Pezizomycotina</taxon>
        <taxon>Xylonomycetes</taxon>
        <taxon>Xylonales</taxon>
        <taxon>Xylonaceae</taxon>
        <taxon>Xylona</taxon>
    </lineage>
</organism>
<dbReference type="EMBL" id="KV407458">
    <property type="protein sequence ID" value="KZF22548.1"/>
    <property type="molecule type" value="Genomic_DNA"/>
</dbReference>
<dbReference type="AlphaFoldDB" id="A0A165GSQ3"/>
<proteinExistence type="predicted"/>
<sequence>MADPAIQLAETIQTASIERHPSPKHDLNPSTTASAKEPVSVAASPTASVVSSEEIPESVLRPHPRKSTLPPLPDLRFEQSFLKSIEGKETKAAVAWVVVRDQVILPLVQGTLWTLLLSGWRYWNRSAKLSGQSVGARIRRWWWGVNNWPIPSRQERKASEVGDFFKAKFGNAGAD</sequence>
<dbReference type="Proteomes" id="UP000076632">
    <property type="component" value="Unassembled WGS sequence"/>
</dbReference>
<feature type="compositionally biased region" description="Low complexity" evidence="1">
    <location>
        <begin position="37"/>
        <end position="47"/>
    </location>
</feature>
<dbReference type="PANTHER" id="PTHR38699">
    <property type="entry name" value="CHROMOSOME 1, WHOLE GENOME SHOTGUN SEQUENCE"/>
    <property type="match status" value="1"/>
</dbReference>
<gene>
    <name evidence="2" type="ORF">L228DRAFT_246875</name>
</gene>
<dbReference type="PANTHER" id="PTHR38699:SF1">
    <property type="entry name" value="MITOPHAGY RECEPTOR ATG43"/>
    <property type="match status" value="1"/>
</dbReference>
<dbReference type="Pfam" id="PF08589">
    <property type="entry name" value="ATG43"/>
    <property type="match status" value="1"/>
</dbReference>